<evidence type="ECO:0000256" key="4">
    <source>
        <dbReference type="SAM" id="MobiDB-lite"/>
    </source>
</evidence>
<comment type="caution">
    <text evidence="6">The sequence shown here is derived from an EMBL/GenBank/DDBJ whole genome shotgun (WGS) entry which is preliminary data.</text>
</comment>
<dbReference type="GO" id="GO:0005634">
    <property type="term" value="C:nucleus"/>
    <property type="evidence" value="ECO:0007669"/>
    <property type="project" value="TreeGrafter"/>
</dbReference>
<reference evidence="6 7" key="1">
    <citation type="journal article" date="2020" name="IScience">
        <title>Genome Sequencing of the Endangered Kingdonia uniflora (Circaeasteraceae, Ranunculales) Reveals Potential Mechanisms of Evolutionary Specialization.</title>
        <authorList>
            <person name="Sun Y."/>
            <person name="Deng T."/>
            <person name="Zhang A."/>
            <person name="Moore M.J."/>
            <person name="Landis J.B."/>
            <person name="Lin N."/>
            <person name="Zhang H."/>
            <person name="Zhang X."/>
            <person name="Huang J."/>
            <person name="Zhang X."/>
            <person name="Sun H."/>
            <person name="Wang H."/>
        </authorList>
    </citation>
    <scope>NUCLEOTIDE SEQUENCE [LARGE SCALE GENOMIC DNA]</scope>
    <source>
        <strain evidence="6">TB1705</strain>
        <tissue evidence="6">Leaf</tissue>
    </source>
</reference>
<evidence type="ECO:0000256" key="1">
    <source>
        <dbReference type="ARBA" id="ARBA00022763"/>
    </source>
</evidence>
<protein>
    <recommendedName>
        <fullName evidence="5">Morc S5 domain-containing protein</fullName>
    </recommendedName>
</protein>
<organism evidence="6 7">
    <name type="scientific">Kingdonia uniflora</name>
    <dbReference type="NCBI Taxonomy" id="39325"/>
    <lineage>
        <taxon>Eukaryota</taxon>
        <taxon>Viridiplantae</taxon>
        <taxon>Streptophyta</taxon>
        <taxon>Embryophyta</taxon>
        <taxon>Tracheophyta</taxon>
        <taxon>Spermatophyta</taxon>
        <taxon>Magnoliopsida</taxon>
        <taxon>Ranunculales</taxon>
        <taxon>Circaeasteraceae</taxon>
        <taxon>Kingdonia</taxon>
    </lineage>
</organism>
<keyword evidence="1" id="KW-0227">DNA damage</keyword>
<dbReference type="InterPro" id="IPR045261">
    <property type="entry name" value="MORC_ATPase"/>
</dbReference>
<name>A0A7J7KXE1_9MAGN</name>
<keyword evidence="3" id="KW-0175">Coiled coil</keyword>
<feature type="coiled-coil region" evidence="3">
    <location>
        <begin position="193"/>
        <end position="229"/>
    </location>
</feature>
<proteinExistence type="predicted"/>
<evidence type="ECO:0000256" key="3">
    <source>
        <dbReference type="SAM" id="Coils"/>
    </source>
</evidence>
<dbReference type="InterPro" id="IPR041006">
    <property type="entry name" value="Morc_S5"/>
</dbReference>
<sequence>MPFWRVVSHSNHKGRGVVGVLEANFIEPTHNKQEFEKTSLFQKLEARLKEMTLEYWQYHCGLIGYGQKKSATTEPAPPISEACSGLQPVTIDPNSPAIRSATVASVPPSQLLGRRPGESIDNYQTTSPPGIPKKRKEHGHTVESGLLKRRAGSGENVTNRRHNCEAQPINGTEKRLREKETADLMQDNKKLIAQCLESEKRQEELNLKIEQLRIELLESKHEYERLLRESQSLALSMSIKEETT</sequence>
<dbReference type="Proteomes" id="UP000541444">
    <property type="component" value="Unassembled WGS sequence"/>
</dbReference>
<evidence type="ECO:0000313" key="6">
    <source>
        <dbReference type="EMBL" id="KAF6135023.1"/>
    </source>
</evidence>
<gene>
    <name evidence="6" type="ORF">GIB67_014072</name>
</gene>
<evidence type="ECO:0000256" key="2">
    <source>
        <dbReference type="ARBA" id="ARBA00023204"/>
    </source>
</evidence>
<evidence type="ECO:0000259" key="5">
    <source>
        <dbReference type="Pfam" id="PF17942"/>
    </source>
</evidence>
<evidence type="ECO:0000313" key="7">
    <source>
        <dbReference type="Proteomes" id="UP000541444"/>
    </source>
</evidence>
<dbReference type="OrthoDB" id="757982at2759"/>
<dbReference type="PANTHER" id="PTHR23336:SF44">
    <property type="entry name" value="PROTEIN MICRORCHIDIA 6"/>
    <property type="match status" value="1"/>
</dbReference>
<accession>A0A7J7KXE1</accession>
<keyword evidence="2" id="KW-0234">DNA repair</keyword>
<dbReference type="Pfam" id="PF17942">
    <property type="entry name" value="Morc6_S5"/>
    <property type="match status" value="1"/>
</dbReference>
<dbReference type="GO" id="GO:0016887">
    <property type="term" value="F:ATP hydrolysis activity"/>
    <property type="evidence" value="ECO:0007669"/>
    <property type="project" value="InterPro"/>
</dbReference>
<feature type="domain" description="Morc S5" evidence="5">
    <location>
        <begin position="2"/>
        <end position="56"/>
    </location>
</feature>
<dbReference type="PANTHER" id="PTHR23336">
    <property type="entry name" value="ZINC FINGER CW-TYPE COILED-COIL DOMAIN PROTEIN 3"/>
    <property type="match status" value="1"/>
</dbReference>
<dbReference type="GO" id="GO:0006281">
    <property type="term" value="P:DNA repair"/>
    <property type="evidence" value="ECO:0007669"/>
    <property type="project" value="UniProtKB-KW"/>
</dbReference>
<dbReference type="AlphaFoldDB" id="A0A7J7KXE1"/>
<feature type="region of interest" description="Disordered" evidence="4">
    <location>
        <begin position="104"/>
        <end position="158"/>
    </location>
</feature>
<keyword evidence="7" id="KW-1185">Reference proteome</keyword>
<dbReference type="EMBL" id="JACGCM010002815">
    <property type="protein sequence ID" value="KAF6135023.1"/>
    <property type="molecule type" value="Genomic_DNA"/>
</dbReference>